<dbReference type="RefSeq" id="WP_274495086.1">
    <property type="nucleotide sequence ID" value="NZ_CP118166.1"/>
</dbReference>
<dbReference type="Pfam" id="PF13231">
    <property type="entry name" value="PMT_2"/>
    <property type="match status" value="1"/>
</dbReference>
<organism evidence="11 12">
    <name type="scientific">Hyphococcus flavus</name>
    <dbReference type="NCBI Taxonomy" id="1866326"/>
    <lineage>
        <taxon>Bacteria</taxon>
        <taxon>Pseudomonadati</taxon>
        <taxon>Pseudomonadota</taxon>
        <taxon>Alphaproteobacteria</taxon>
        <taxon>Parvularculales</taxon>
        <taxon>Parvularculaceae</taxon>
        <taxon>Hyphococcus</taxon>
    </lineage>
</organism>
<sequence length="643" mass="70295">MKSALPILAIVLLLCAGAFVAPATPFIVDGGVYYDMARALADHGKLHIAENGGIESGPPLTKFLTVAHEGTVYPQYPSGYAFIAAPFYKLLGVNGLMLMNALGFGISIWLTFAIAKRFYDRQVGQWSAVIFATASFAPTYAFGIWPHMVSLACWLGAIFCIVVAQDQGEGRKPAMLYILAGLLVGAGLNVRVDVVLAALVIFFWLRLFAKPSDRIAPVFLVLGLTPGLVFSAWLNSIKFGALTPFSYGPTGGADSIDRYLPVLALAAIAVVLTWLVDVSKFPDRAVKFIRRYWSPGAIAAALFIIAITPLRELAWRTITGLYVLVFNLQAHDAYYQAGVERNEFGQLLFWGYPKKAFIQSLPWAPLIILPLFSFLRGKHVRAVSLCLLAIAAPIAFYALSHWHGGGSYSMRYFLPAVPFLAILSAWGLRSLTTKAGPNRQTILIALVAAAALYLGLQEVGQSTERFLAPAALYPQWLIAAAVAVAVCFTLTRPYGEKPRRIASGIALFALAYGVAINLYEEIGHERTRAEQMALAEDISAPVKTDALVVTGTPLSFIPAERNGAFVMAVDEKNFEKAATAARAFLDNGRCVYIHNTYALNLIENELDFPIRRTPLWAVSRRFENDPRLAFFLPDGAESRCWPE</sequence>
<dbReference type="EMBL" id="CP118166">
    <property type="protein sequence ID" value="WDI33122.1"/>
    <property type="molecule type" value="Genomic_DNA"/>
</dbReference>
<keyword evidence="9" id="KW-0732">Signal</keyword>
<keyword evidence="12" id="KW-1185">Reference proteome</keyword>
<evidence type="ECO:0000256" key="8">
    <source>
        <dbReference type="SAM" id="Phobius"/>
    </source>
</evidence>
<keyword evidence="5 8" id="KW-0812">Transmembrane</keyword>
<evidence type="ECO:0000256" key="3">
    <source>
        <dbReference type="ARBA" id="ARBA00022676"/>
    </source>
</evidence>
<proteinExistence type="predicted"/>
<evidence type="ECO:0000256" key="4">
    <source>
        <dbReference type="ARBA" id="ARBA00022679"/>
    </source>
</evidence>
<evidence type="ECO:0000256" key="9">
    <source>
        <dbReference type="SAM" id="SignalP"/>
    </source>
</evidence>
<evidence type="ECO:0000256" key="5">
    <source>
        <dbReference type="ARBA" id="ARBA00022692"/>
    </source>
</evidence>
<dbReference type="PANTHER" id="PTHR33908">
    <property type="entry name" value="MANNOSYLTRANSFERASE YKCB-RELATED"/>
    <property type="match status" value="1"/>
</dbReference>
<dbReference type="EC" id="2.4.-.-" evidence="11"/>
<evidence type="ECO:0000256" key="2">
    <source>
        <dbReference type="ARBA" id="ARBA00022475"/>
    </source>
</evidence>
<feature type="transmembrane region" description="Helical" evidence="8">
    <location>
        <begin position="501"/>
        <end position="519"/>
    </location>
</feature>
<dbReference type="GO" id="GO:0005886">
    <property type="term" value="C:plasma membrane"/>
    <property type="evidence" value="ECO:0007669"/>
    <property type="project" value="UniProtKB-SubCell"/>
</dbReference>
<feature type="transmembrane region" description="Helical" evidence="8">
    <location>
        <begin position="288"/>
        <end position="307"/>
    </location>
</feature>
<name>A0AAE9ZHU0_9PROT</name>
<feature type="transmembrane region" description="Helical" evidence="8">
    <location>
        <begin position="96"/>
        <end position="119"/>
    </location>
</feature>
<feature type="transmembrane region" description="Helical" evidence="8">
    <location>
        <begin position="217"/>
        <end position="239"/>
    </location>
</feature>
<feature type="transmembrane region" description="Helical" evidence="8">
    <location>
        <begin position="412"/>
        <end position="428"/>
    </location>
</feature>
<comment type="subcellular location">
    <subcellularLocation>
        <location evidence="1">Cell membrane</location>
        <topology evidence="1">Multi-pass membrane protein</topology>
    </subcellularLocation>
</comment>
<dbReference type="AlphaFoldDB" id="A0AAE9ZHU0"/>
<keyword evidence="3 11" id="KW-0328">Glycosyltransferase</keyword>
<feature type="signal peptide" evidence="9">
    <location>
        <begin position="1"/>
        <end position="23"/>
    </location>
</feature>
<keyword evidence="7 8" id="KW-0472">Membrane</keyword>
<feature type="transmembrane region" description="Helical" evidence="8">
    <location>
        <begin position="440"/>
        <end position="456"/>
    </location>
</feature>
<dbReference type="Proteomes" id="UP001214043">
    <property type="component" value="Chromosome"/>
</dbReference>
<evidence type="ECO:0000256" key="1">
    <source>
        <dbReference type="ARBA" id="ARBA00004651"/>
    </source>
</evidence>
<evidence type="ECO:0000259" key="10">
    <source>
        <dbReference type="Pfam" id="PF13231"/>
    </source>
</evidence>
<feature type="transmembrane region" description="Helical" evidence="8">
    <location>
        <begin position="176"/>
        <end position="205"/>
    </location>
</feature>
<dbReference type="InterPro" id="IPR038731">
    <property type="entry name" value="RgtA/B/C-like"/>
</dbReference>
<protein>
    <submittedName>
        <fullName evidence="11">Glycosyltransferase family 39 protein</fullName>
        <ecNumber evidence="11">2.4.-.-</ecNumber>
    </submittedName>
</protein>
<reference evidence="11" key="1">
    <citation type="submission" date="2023-02" db="EMBL/GenBank/DDBJ databases">
        <title>Genome sequence of Hyphococcus flavus.</title>
        <authorList>
            <person name="Rong J.-C."/>
            <person name="Zhao Q."/>
            <person name="Yi M."/>
            <person name="Wu J.-Y."/>
        </authorList>
    </citation>
    <scope>NUCLEOTIDE SEQUENCE</scope>
    <source>
        <strain evidence="11">MCCC 1K03223</strain>
    </source>
</reference>
<keyword evidence="2" id="KW-1003">Cell membrane</keyword>
<keyword evidence="4 11" id="KW-0808">Transferase</keyword>
<feature type="transmembrane region" description="Helical" evidence="8">
    <location>
        <begin position="356"/>
        <end position="375"/>
    </location>
</feature>
<dbReference type="GO" id="GO:0009103">
    <property type="term" value="P:lipopolysaccharide biosynthetic process"/>
    <property type="evidence" value="ECO:0007669"/>
    <property type="project" value="UniProtKB-ARBA"/>
</dbReference>
<accession>A0AAE9ZHU0</accession>
<dbReference type="PANTHER" id="PTHR33908:SF11">
    <property type="entry name" value="MEMBRANE PROTEIN"/>
    <property type="match status" value="1"/>
</dbReference>
<dbReference type="InterPro" id="IPR050297">
    <property type="entry name" value="LipidA_mod_glycosyltrf_83"/>
</dbReference>
<feature type="transmembrane region" description="Helical" evidence="8">
    <location>
        <begin position="140"/>
        <end position="164"/>
    </location>
</feature>
<feature type="chain" id="PRO_5041989941" evidence="9">
    <location>
        <begin position="24"/>
        <end position="643"/>
    </location>
</feature>
<gene>
    <name evidence="11" type="ORF">PUV54_07920</name>
</gene>
<dbReference type="GO" id="GO:0016763">
    <property type="term" value="F:pentosyltransferase activity"/>
    <property type="evidence" value="ECO:0007669"/>
    <property type="project" value="TreeGrafter"/>
</dbReference>
<dbReference type="KEGG" id="hfl:PUV54_07920"/>
<feature type="domain" description="Glycosyltransferase RgtA/B/C/D-like" evidence="10">
    <location>
        <begin position="78"/>
        <end position="225"/>
    </location>
</feature>
<feature type="transmembrane region" description="Helical" evidence="8">
    <location>
        <begin position="382"/>
        <end position="400"/>
    </location>
</feature>
<keyword evidence="6 8" id="KW-1133">Transmembrane helix</keyword>
<feature type="transmembrane region" description="Helical" evidence="8">
    <location>
        <begin position="259"/>
        <end position="276"/>
    </location>
</feature>
<evidence type="ECO:0000313" key="12">
    <source>
        <dbReference type="Proteomes" id="UP001214043"/>
    </source>
</evidence>
<evidence type="ECO:0000256" key="6">
    <source>
        <dbReference type="ARBA" id="ARBA00022989"/>
    </source>
</evidence>
<evidence type="ECO:0000256" key="7">
    <source>
        <dbReference type="ARBA" id="ARBA00023136"/>
    </source>
</evidence>
<feature type="transmembrane region" description="Helical" evidence="8">
    <location>
        <begin position="476"/>
        <end position="494"/>
    </location>
</feature>
<evidence type="ECO:0000313" key="11">
    <source>
        <dbReference type="EMBL" id="WDI33122.1"/>
    </source>
</evidence>